<keyword evidence="3" id="KW-1185">Reference proteome</keyword>
<proteinExistence type="predicted"/>
<dbReference type="InterPro" id="IPR010496">
    <property type="entry name" value="AL/BT2_dom"/>
</dbReference>
<organism evidence="2 3">
    <name type="scientific">Rubinisphaera italica</name>
    <dbReference type="NCBI Taxonomy" id="2527969"/>
    <lineage>
        <taxon>Bacteria</taxon>
        <taxon>Pseudomonadati</taxon>
        <taxon>Planctomycetota</taxon>
        <taxon>Planctomycetia</taxon>
        <taxon>Planctomycetales</taxon>
        <taxon>Planctomycetaceae</taxon>
        <taxon>Rubinisphaera</taxon>
    </lineage>
</organism>
<dbReference type="Proteomes" id="UP000316095">
    <property type="component" value="Unassembled WGS sequence"/>
</dbReference>
<feature type="domain" description="3-keto-alpha-glucoside-1,2-lyase/3-keto-2-hydroxy-glucal hydratase" evidence="1">
    <location>
        <begin position="38"/>
        <end position="232"/>
    </location>
</feature>
<reference evidence="2 3" key="1">
    <citation type="submission" date="2019-02" db="EMBL/GenBank/DDBJ databases">
        <title>Deep-cultivation of Planctomycetes and their phenomic and genomic characterization uncovers novel biology.</title>
        <authorList>
            <person name="Wiegand S."/>
            <person name="Jogler M."/>
            <person name="Boedeker C."/>
            <person name="Pinto D."/>
            <person name="Vollmers J."/>
            <person name="Rivas-Marin E."/>
            <person name="Kohn T."/>
            <person name="Peeters S.H."/>
            <person name="Heuer A."/>
            <person name="Rast P."/>
            <person name="Oberbeckmann S."/>
            <person name="Bunk B."/>
            <person name="Jeske O."/>
            <person name="Meyerdierks A."/>
            <person name="Storesund J.E."/>
            <person name="Kallscheuer N."/>
            <person name="Luecker S."/>
            <person name="Lage O.M."/>
            <person name="Pohl T."/>
            <person name="Merkel B.J."/>
            <person name="Hornburger P."/>
            <person name="Mueller R.-W."/>
            <person name="Bruemmer F."/>
            <person name="Labrenz M."/>
            <person name="Spormann A.M."/>
            <person name="Op Den Camp H."/>
            <person name="Overmann J."/>
            <person name="Amann R."/>
            <person name="Jetten M.S.M."/>
            <person name="Mascher T."/>
            <person name="Medema M.H."/>
            <person name="Devos D.P."/>
            <person name="Kaster A.-K."/>
            <person name="Ovreas L."/>
            <person name="Rohde M."/>
            <person name="Galperin M.Y."/>
            <person name="Jogler C."/>
        </authorList>
    </citation>
    <scope>NUCLEOTIDE SEQUENCE [LARGE SCALE GENOMIC DNA]</scope>
    <source>
        <strain evidence="2 3">Pan54</strain>
    </source>
</reference>
<dbReference type="AlphaFoldDB" id="A0A5C5XAR0"/>
<sequence length="235" mass="26541">MNPRNSLFKLTTVLGVCVTFLIGISLQAEEKLNTPPEGFTALFNGKDLSGWEGLVGNPKTRAEMSAEDLAKAQKIADEDAHEHWKVKDGVIVFDGKGKNLCTIKDYGNFEMYVDWKIEPKGDSGIYLRGSPQIQIWDPTEEERNAVGSGGIFNNKIHPSSPTECADNPIGEWNTFYIKMVGDRVTVKLNDKLVVDNVVMENYWERDKPIYPKEAIELQNHGNTLYFRNIYVKELP</sequence>
<evidence type="ECO:0000313" key="3">
    <source>
        <dbReference type="Proteomes" id="UP000316095"/>
    </source>
</evidence>
<dbReference type="GO" id="GO:0016787">
    <property type="term" value="F:hydrolase activity"/>
    <property type="evidence" value="ECO:0007669"/>
    <property type="project" value="InterPro"/>
</dbReference>
<dbReference type="Gene3D" id="2.60.120.560">
    <property type="entry name" value="Exo-inulinase, domain 1"/>
    <property type="match status" value="1"/>
</dbReference>
<protein>
    <recommendedName>
        <fullName evidence="1">3-keto-alpha-glucoside-1,2-lyase/3-keto-2-hydroxy-glucal hydratase domain-containing protein</fullName>
    </recommendedName>
</protein>
<evidence type="ECO:0000313" key="2">
    <source>
        <dbReference type="EMBL" id="TWT60247.1"/>
    </source>
</evidence>
<dbReference type="Pfam" id="PF06439">
    <property type="entry name" value="3keto-disac_hyd"/>
    <property type="match status" value="1"/>
</dbReference>
<comment type="caution">
    <text evidence="2">The sequence shown here is derived from an EMBL/GenBank/DDBJ whole genome shotgun (WGS) entry which is preliminary data.</text>
</comment>
<dbReference type="RefSeq" id="WP_207310037.1">
    <property type="nucleotide sequence ID" value="NZ_SJPG01000001.1"/>
</dbReference>
<accession>A0A5C5XAR0</accession>
<name>A0A5C5XAR0_9PLAN</name>
<gene>
    <name evidence="2" type="ORF">Pan54_09610</name>
</gene>
<dbReference type="EMBL" id="SJPG01000001">
    <property type="protein sequence ID" value="TWT60247.1"/>
    <property type="molecule type" value="Genomic_DNA"/>
</dbReference>
<evidence type="ECO:0000259" key="1">
    <source>
        <dbReference type="Pfam" id="PF06439"/>
    </source>
</evidence>